<accession>A0ABY1AER2</accession>
<evidence type="ECO:0000256" key="8">
    <source>
        <dbReference type="SAM" id="Phobius"/>
    </source>
</evidence>
<organism evidence="10 11">
    <name type="scientific">Ligilactobacillus ruminis</name>
    <dbReference type="NCBI Taxonomy" id="1623"/>
    <lineage>
        <taxon>Bacteria</taxon>
        <taxon>Bacillati</taxon>
        <taxon>Bacillota</taxon>
        <taxon>Bacilli</taxon>
        <taxon>Lactobacillales</taxon>
        <taxon>Lactobacillaceae</taxon>
        <taxon>Ligilactobacillus</taxon>
    </lineage>
</organism>
<feature type="transmembrane region" description="Helical" evidence="8">
    <location>
        <begin position="112"/>
        <end position="135"/>
    </location>
</feature>
<evidence type="ECO:0000256" key="3">
    <source>
        <dbReference type="ARBA" id="ARBA00022519"/>
    </source>
</evidence>
<dbReference type="InterPro" id="IPR050539">
    <property type="entry name" value="ThrE_Dicarb/AminoAcid_Exp"/>
</dbReference>
<evidence type="ECO:0000256" key="1">
    <source>
        <dbReference type="ARBA" id="ARBA00004651"/>
    </source>
</evidence>
<keyword evidence="4 8" id="KW-0812">Transmembrane</keyword>
<protein>
    <submittedName>
        <fullName evidence="10">Uncharacterized membrane protein YjjB, DUF3815 family</fullName>
    </submittedName>
</protein>
<proteinExistence type="inferred from homology"/>
<feature type="domain" description="Threonine/Serine exporter ThrE" evidence="9">
    <location>
        <begin position="7"/>
        <end position="131"/>
    </location>
</feature>
<evidence type="ECO:0000256" key="2">
    <source>
        <dbReference type="ARBA" id="ARBA00022475"/>
    </source>
</evidence>
<feature type="transmembrane region" description="Helical" evidence="8">
    <location>
        <begin position="79"/>
        <end position="100"/>
    </location>
</feature>
<comment type="similarity">
    <text evidence="7">Belongs to the ThrE exporter (TC 2.A.79) family.</text>
</comment>
<evidence type="ECO:0000259" key="9">
    <source>
        <dbReference type="Pfam" id="PF12821"/>
    </source>
</evidence>
<dbReference type="Pfam" id="PF12821">
    <property type="entry name" value="ThrE_2"/>
    <property type="match status" value="1"/>
</dbReference>
<evidence type="ECO:0000256" key="7">
    <source>
        <dbReference type="ARBA" id="ARBA00034125"/>
    </source>
</evidence>
<evidence type="ECO:0000313" key="10">
    <source>
        <dbReference type="EMBL" id="SEM99948.1"/>
    </source>
</evidence>
<dbReference type="InterPro" id="IPR024528">
    <property type="entry name" value="ThrE_2"/>
</dbReference>
<keyword evidence="6 8" id="KW-0472">Membrane</keyword>
<evidence type="ECO:0000256" key="6">
    <source>
        <dbReference type="ARBA" id="ARBA00023136"/>
    </source>
</evidence>
<keyword evidence="3" id="KW-0997">Cell inner membrane</keyword>
<evidence type="ECO:0000313" key="11">
    <source>
        <dbReference type="Proteomes" id="UP000182089"/>
    </source>
</evidence>
<gene>
    <name evidence="10" type="ORF">SAMN05216431_11913</name>
</gene>
<keyword evidence="5 8" id="KW-1133">Transmembrane helix</keyword>
<dbReference type="PANTHER" id="PTHR34390">
    <property type="entry name" value="UPF0442 PROTEIN YJJB-RELATED"/>
    <property type="match status" value="1"/>
</dbReference>
<evidence type="ECO:0000256" key="5">
    <source>
        <dbReference type="ARBA" id="ARBA00022989"/>
    </source>
</evidence>
<dbReference type="PANTHER" id="PTHR34390:SF1">
    <property type="entry name" value="SUCCINATE TRANSPORTER SUBUNIT YJJB-RELATED"/>
    <property type="match status" value="1"/>
</dbReference>
<dbReference type="EMBL" id="FOCC01000019">
    <property type="protein sequence ID" value="SEM99948.1"/>
    <property type="molecule type" value="Genomic_DNA"/>
</dbReference>
<sequence>MFAIFLQLAAAFLGTFSFAIIFKTPSKYYVACGLIGTIGWGVYLLIMAAMHSLFAASLISSFVLIVLSRFAAYNLKGPVTIFLVCGIFCIVPGIGIYNVAHNFVSNDFNQAFTNGISVLKVCLAMTLGIAFGYELPAKLFIKLKK</sequence>
<keyword evidence="2" id="KW-1003">Cell membrane</keyword>
<evidence type="ECO:0000256" key="4">
    <source>
        <dbReference type="ARBA" id="ARBA00022692"/>
    </source>
</evidence>
<dbReference type="Proteomes" id="UP000182089">
    <property type="component" value="Unassembled WGS sequence"/>
</dbReference>
<name>A0ABY1AER2_9LACO</name>
<reference evidence="10 11" key="1">
    <citation type="submission" date="2016-10" db="EMBL/GenBank/DDBJ databases">
        <authorList>
            <person name="Varghese N."/>
            <person name="Submissions S."/>
        </authorList>
    </citation>
    <scope>NUCLEOTIDE SEQUENCE [LARGE SCALE GENOMIC DNA]</scope>
    <source>
        <strain evidence="10 11">WC1T17</strain>
    </source>
</reference>
<feature type="transmembrane region" description="Helical" evidence="8">
    <location>
        <begin position="43"/>
        <end position="67"/>
    </location>
</feature>
<comment type="caution">
    <text evidence="10">The sequence shown here is derived from an EMBL/GenBank/DDBJ whole genome shotgun (WGS) entry which is preliminary data.</text>
</comment>
<comment type="subcellular location">
    <subcellularLocation>
        <location evidence="1">Cell membrane</location>
        <topology evidence="1">Multi-pass membrane protein</topology>
    </subcellularLocation>
</comment>